<dbReference type="KEGG" id="rsa:RSal33209_0691"/>
<dbReference type="PANTHER" id="PTHR42679:SF2">
    <property type="entry name" value="S-METHYL-5'-THIOADENOSINE PHOSPHORYLASE"/>
    <property type="match status" value="1"/>
</dbReference>
<dbReference type="GO" id="GO:0019509">
    <property type="term" value="P:L-methionine salvage from methylthioadenosine"/>
    <property type="evidence" value="ECO:0007669"/>
    <property type="project" value="TreeGrafter"/>
</dbReference>
<dbReference type="Proteomes" id="UP000002007">
    <property type="component" value="Chromosome"/>
</dbReference>
<dbReference type="EC" id="2.4.2.28" evidence="4"/>
<dbReference type="eggNOG" id="COG0005">
    <property type="taxonomic scope" value="Bacteria"/>
</dbReference>
<dbReference type="InterPro" id="IPR035994">
    <property type="entry name" value="Nucleoside_phosphorylase_sf"/>
</dbReference>
<evidence type="ECO:0000313" key="4">
    <source>
        <dbReference type="EMBL" id="ABY22438.1"/>
    </source>
</evidence>
<keyword evidence="1 4" id="KW-0328">Glycosyltransferase</keyword>
<reference evidence="5" key="1">
    <citation type="journal article" date="2008" name="J. Bacteriol.">
        <title>Genome sequence of the fish pathogen Renibacterium salmoninarum suggests reductive evolution away from an environmental Arthrobacter ancestor.</title>
        <authorList>
            <person name="Wiens G.D."/>
            <person name="Rockey D.D."/>
            <person name="Wu Z."/>
            <person name="Chang J."/>
            <person name="Levy R."/>
            <person name="Crane S."/>
            <person name="Chen D.S."/>
            <person name="Capri G.R."/>
            <person name="Burnett J.R."/>
            <person name="Sudheesh P.S."/>
            <person name="Schipma M.J."/>
            <person name="Burd H."/>
            <person name="Bhattacharyya A."/>
            <person name="Rhodes L.D."/>
            <person name="Kaul R."/>
            <person name="Strom M.S."/>
        </authorList>
    </citation>
    <scope>NUCLEOTIDE SEQUENCE [LARGE SCALE GENOMIC DNA]</scope>
    <source>
        <strain evidence="5">ATCC 33209 / DSM 20767 / JCM 11484 / NBRC 15589 / NCIMB 2235</strain>
    </source>
</reference>
<keyword evidence="2 4" id="KW-0808">Transferase</keyword>
<dbReference type="Gene3D" id="3.40.50.1580">
    <property type="entry name" value="Nucleoside phosphorylase domain"/>
    <property type="match status" value="1"/>
</dbReference>
<gene>
    <name evidence="4" type="ordered locus">RSal33209_0691</name>
</gene>
<dbReference type="Pfam" id="PF01048">
    <property type="entry name" value="PNP_UDP_1"/>
    <property type="match status" value="1"/>
</dbReference>
<dbReference type="EMBL" id="CP000910">
    <property type="protein sequence ID" value="ABY22438.1"/>
    <property type="molecule type" value="Genomic_DNA"/>
</dbReference>
<dbReference type="GO" id="GO:0005829">
    <property type="term" value="C:cytosol"/>
    <property type="evidence" value="ECO:0007669"/>
    <property type="project" value="TreeGrafter"/>
</dbReference>
<evidence type="ECO:0000313" key="5">
    <source>
        <dbReference type="Proteomes" id="UP000002007"/>
    </source>
</evidence>
<name>A9WPZ3_RENSM</name>
<accession>A9WPZ3</accession>
<dbReference type="PANTHER" id="PTHR42679">
    <property type="entry name" value="S-METHYL-5'-THIOADENOSINE PHOSPHORYLASE"/>
    <property type="match status" value="1"/>
</dbReference>
<dbReference type="AlphaFoldDB" id="A9WPZ3"/>
<dbReference type="STRING" id="288705.RSal33209_0691"/>
<keyword evidence="5" id="KW-1185">Reference proteome</keyword>
<sequence>MQHIPAADAYCQTLRGLMVDSLRELAEPHQSTGVVAVINGPRFSSPAESAWLASAGCELISMTQYTEPILAAELNLGFATLCYITDADTGHDGSEPVTAQLVFERLRAAQPRISSVLSLLLSKLGAGYSPEQRVAPEAVAAVLDASVLDASVLDGTSCGS</sequence>
<dbReference type="InterPro" id="IPR000845">
    <property type="entry name" value="Nucleoside_phosphorylase_d"/>
</dbReference>
<evidence type="ECO:0000256" key="1">
    <source>
        <dbReference type="ARBA" id="ARBA00022676"/>
    </source>
</evidence>
<evidence type="ECO:0000259" key="3">
    <source>
        <dbReference type="Pfam" id="PF01048"/>
    </source>
</evidence>
<dbReference type="SUPFAM" id="SSF53167">
    <property type="entry name" value="Purine and uridine phosphorylases"/>
    <property type="match status" value="1"/>
</dbReference>
<organism evidence="4 5">
    <name type="scientific">Renibacterium salmoninarum (strain ATCC 33209 / DSM 20767 / JCM 11484 / NBRC 15589 / NCIMB 2235)</name>
    <dbReference type="NCBI Taxonomy" id="288705"/>
    <lineage>
        <taxon>Bacteria</taxon>
        <taxon>Bacillati</taxon>
        <taxon>Actinomycetota</taxon>
        <taxon>Actinomycetes</taxon>
        <taxon>Micrococcales</taxon>
        <taxon>Micrococcaceae</taxon>
        <taxon>Renibacterium</taxon>
    </lineage>
</organism>
<dbReference type="GO" id="GO:0009116">
    <property type="term" value="P:nucleoside metabolic process"/>
    <property type="evidence" value="ECO:0007669"/>
    <property type="project" value="InterPro"/>
</dbReference>
<dbReference type="HOGENOM" id="CLU_1650739_0_0_11"/>
<dbReference type="InterPro" id="IPR010044">
    <property type="entry name" value="MTAP"/>
</dbReference>
<feature type="domain" description="Nucleoside phosphorylase" evidence="3">
    <location>
        <begin position="4"/>
        <end position="118"/>
    </location>
</feature>
<proteinExistence type="predicted"/>
<protein>
    <submittedName>
        <fullName evidence="4">5'-methylthioadenosine phosphorylase</fullName>
        <ecNumber evidence="4">2.4.2.28</ecNumber>
    </submittedName>
</protein>
<evidence type="ECO:0000256" key="2">
    <source>
        <dbReference type="ARBA" id="ARBA00022679"/>
    </source>
</evidence>
<dbReference type="GO" id="GO:0017061">
    <property type="term" value="F:S-methyl-5-thioadenosine phosphorylase activity"/>
    <property type="evidence" value="ECO:0007669"/>
    <property type="project" value="UniProtKB-EC"/>
</dbReference>